<dbReference type="InterPro" id="IPR024344">
    <property type="entry name" value="MDMPI_metal-binding"/>
</dbReference>
<dbReference type="EMBL" id="FOQY01000005">
    <property type="protein sequence ID" value="SFI84818.1"/>
    <property type="molecule type" value="Genomic_DNA"/>
</dbReference>
<feature type="domain" description="Mycothiol-dependent maleylpyruvate isomerase metal-binding" evidence="1">
    <location>
        <begin position="12"/>
        <end position="133"/>
    </location>
</feature>
<evidence type="ECO:0000313" key="2">
    <source>
        <dbReference type="EMBL" id="SFI84818.1"/>
    </source>
</evidence>
<keyword evidence="3" id="KW-1185">Reference proteome</keyword>
<dbReference type="GO" id="GO:0046872">
    <property type="term" value="F:metal ion binding"/>
    <property type="evidence" value="ECO:0007669"/>
    <property type="project" value="InterPro"/>
</dbReference>
<organism evidence="2 3">
    <name type="scientific">Streptosporangium canum</name>
    <dbReference type="NCBI Taxonomy" id="324952"/>
    <lineage>
        <taxon>Bacteria</taxon>
        <taxon>Bacillati</taxon>
        <taxon>Actinomycetota</taxon>
        <taxon>Actinomycetes</taxon>
        <taxon>Streptosporangiales</taxon>
        <taxon>Streptosporangiaceae</taxon>
        <taxon>Streptosporangium</taxon>
    </lineage>
</organism>
<proteinExistence type="predicted"/>
<protein>
    <submittedName>
        <fullName evidence="2">Mycothiol maleylpyruvate isomerase N-terminal domain-containing protein</fullName>
    </submittedName>
</protein>
<accession>A0A1I3LJ91</accession>
<dbReference type="GeneID" id="96297700"/>
<dbReference type="Pfam" id="PF11716">
    <property type="entry name" value="MDMPI_N"/>
    <property type="match status" value="1"/>
</dbReference>
<name>A0A1I3LJ91_9ACTN</name>
<reference evidence="3" key="1">
    <citation type="submission" date="2016-10" db="EMBL/GenBank/DDBJ databases">
        <authorList>
            <person name="Varghese N."/>
            <person name="Submissions S."/>
        </authorList>
    </citation>
    <scope>NUCLEOTIDE SEQUENCE [LARGE SCALE GENOMIC DNA]</scope>
    <source>
        <strain evidence="3">CGMCC 4.2126</strain>
    </source>
</reference>
<dbReference type="Proteomes" id="UP000199111">
    <property type="component" value="Unassembled WGS sequence"/>
</dbReference>
<gene>
    <name evidence="2" type="ORF">SAMN05216275_105171</name>
</gene>
<evidence type="ECO:0000313" key="3">
    <source>
        <dbReference type="Proteomes" id="UP000199111"/>
    </source>
</evidence>
<evidence type="ECO:0000259" key="1">
    <source>
        <dbReference type="Pfam" id="PF11716"/>
    </source>
</evidence>
<dbReference type="RefSeq" id="WP_093886637.1">
    <property type="nucleotide sequence ID" value="NZ_FOQY01000005.1"/>
</dbReference>
<dbReference type="InterPro" id="IPR034660">
    <property type="entry name" value="DinB/YfiT-like"/>
</dbReference>
<keyword evidence="2" id="KW-0670">Pyruvate</keyword>
<dbReference type="SUPFAM" id="SSF109854">
    <property type="entry name" value="DinB/YfiT-like putative metalloenzymes"/>
    <property type="match status" value="1"/>
</dbReference>
<dbReference type="GO" id="GO:0016853">
    <property type="term" value="F:isomerase activity"/>
    <property type="evidence" value="ECO:0007669"/>
    <property type="project" value="UniProtKB-KW"/>
</dbReference>
<sequence>MTISWPDLVTSAAADGVSILAKGADQDWSRDAGDLDWTCRQTLDHMALGVVGYAGLLIAQPADRYIALFASLDGQAPIPACLEGIRISATILASAVREAVPEVRAWHPYGHSDGPGFAAMGTLEILVHSRDIALTLGIDWTPPDDLCAPVVERLFPDAPAGHDPARTLLWCTGRVALPGLGRRKEWQWHGDVR</sequence>
<keyword evidence="2" id="KW-0413">Isomerase</keyword>
<dbReference type="AlphaFoldDB" id="A0A1I3LJ91"/>